<protein>
    <submittedName>
        <fullName evidence="1">DUF1440 domain-containing protein</fullName>
    </submittedName>
</protein>
<organism evidence="1 2">
    <name type="scientific">Leuconostoc lactis</name>
    <dbReference type="NCBI Taxonomy" id="1246"/>
    <lineage>
        <taxon>Bacteria</taxon>
        <taxon>Bacillati</taxon>
        <taxon>Bacillota</taxon>
        <taxon>Bacilli</taxon>
        <taxon>Lactobacillales</taxon>
        <taxon>Lactobacillaceae</taxon>
        <taxon>Leuconostoc</taxon>
    </lineage>
</organism>
<reference evidence="1 2" key="1">
    <citation type="submission" date="2019-12" db="EMBL/GenBank/DDBJ databases">
        <title>Complete genome sequence of Leuconostoc lactis strain AVN1 provides insights into metabolic potential.</title>
        <authorList>
            <person name="Besrour N."/>
            <person name="Najjari A."/>
            <person name="Fhoula I."/>
            <person name="Jaballah S."/>
            <person name="Klibi N."/>
            <person name="Ouzari H.I."/>
        </authorList>
    </citation>
    <scope>NUCLEOTIDE SEQUENCE [LARGE SCALE GENOMIC DNA]</scope>
    <source>
        <strain evidence="1 2">AVN1</strain>
    </source>
</reference>
<proteinExistence type="predicted"/>
<dbReference type="Pfam" id="PF07274">
    <property type="entry name" value="DUF1440"/>
    <property type="match status" value="1"/>
</dbReference>
<comment type="caution">
    <text evidence="1">The sequence shown here is derived from an EMBL/GenBank/DDBJ whole genome shotgun (WGS) entry which is preliminary data.</text>
</comment>
<dbReference type="AlphaFoldDB" id="A0A6L7A9R8"/>
<dbReference type="EMBL" id="WSZI01000013">
    <property type="protein sequence ID" value="MWN21140.1"/>
    <property type="molecule type" value="Genomic_DNA"/>
</dbReference>
<dbReference type="InterPro" id="IPR009898">
    <property type="entry name" value="DUF1440"/>
</dbReference>
<evidence type="ECO:0000313" key="2">
    <source>
        <dbReference type="Proteomes" id="UP000478636"/>
    </source>
</evidence>
<name>A0A6L7A9R8_LEULA</name>
<accession>A0A6L7A9R8</accession>
<evidence type="ECO:0000313" key="1">
    <source>
        <dbReference type="EMBL" id="MWN21140.1"/>
    </source>
</evidence>
<gene>
    <name evidence="1" type="ORF">GQS40_05555</name>
</gene>
<dbReference type="RefSeq" id="WP_095652636.1">
    <property type="nucleotide sequence ID" value="NZ_DALYXY010000027.1"/>
</dbReference>
<sequence>MFELRKPQAGLKEITIKSLWYGFIAGMISGMVKIGWENIFPPRTIARNLINPPQHMAMQLGIPKDLVESFVYYSQDQKVFWFTLILHFSFAIAFSILYVFVSQYWPAIGLWQGAAYGIALWIIWHVILMPAFGTVPAPWDQPFDEHFSEFWGHIVWAWSIASTVFYLIAKDKNGHLENI</sequence>
<dbReference type="Proteomes" id="UP000478636">
    <property type="component" value="Unassembled WGS sequence"/>
</dbReference>